<keyword evidence="7 10" id="KW-1133">Transmembrane helix</keyword>
<feature type="domain" description="CobQ/CobB/MinD/ParA nucleotide binding" evidence="11">
    <location>
        <begin position="294"/>
        <end position="513"/>
    </location>
</feature>
<proteinExistence type="inferred from homology"/>
<sequence>MQIYIQHFLWVLKRYVLLILAGVVLCSVLTGVVSVMKAPKYEAVATIQVSIATGDSTNDVYSNQALAVSYALKMTNNDVLKAASQKSGVSVSDLERSITASPLDQTQLIGVHAITENAQKSAFEANAVANAFIEYEKGSEARRLQGILDKLRPEITTAQSAGDQTAASGLQATYNNVQIQLSMLENGLFLEEQALPPTTPNGTSLTTNLVLGFGLSLVLMCVFAILLDWIDVSIKTPEDVARLAQLEPLGSIPLRKGISTLAPPIVANDEVLDEAFTVVGANFQALYVGQRSLLVTGMRGRDGVTTVASQLAISLAQAGLRVLLIDANLRRPTQHQVFKANNARGLASVLPDVYVLKKQRSQLPAWLSQWKTPMPNLWLLPAGTVSVPPLTVLRSMELRKLVDWLVQDITAPGGSSAVDLVIFDAPSLDAQADVSTLAALCDGCVLVMEAGKTSKDSLKTAQALLQRLSAPLVGVVVNRQKETHHPYFYAGQQQEEGVVVDTVPVAKYVPRRSVEEVAVAPVPSPKPGPVLPSSAPPTPDVPTALLASEEISAPALVARSATLTPETRKSSGPQSFEQSEEHAPQAEAQTNPRVGIARASGWKAPSAKKAEEDDNWGRSQHVISASEQSYQQNRN</sequence>
<dbReference type="InParanoid" id="D6TQ96"/>
<gene>
    <name evidence="13" type="ORF">Krac_6978</name>
</gene>
<dbReference type="AlphaFoldDB" id="D6TQ96"/>
<dbReference type="RefSeq" id="WP_007909467.1">
    <property type="nucleotide sequence ID" value="NZ_ADVG01000002.1"/>
</dbReference>
<keyword evidence="5" id="KW-0547">Nucleotide-binding</keyword>
<feature type="region of interest" description="Disordered" evidence="9">
    <location>
        <begin position="518"/>
        <end position="542"/>
    </location>
</feature>
<keyword evidence="3" id="KW-1003">Cell membrane</keyword>
<dbReference type="Gene3D" id="3.40.50.300">
    <property type="entry name" value="P-loop containing nucleotide triphosphate hydrolases"/>
    <property type="match status" value="1"/>
</dbReference>
<feature type="compositionally biased region" description="Polar residues" evidence="9">
    <location>
        <begin position="562"/>
        <end position="577"/>
    </location>
</feature>
<organism evidence="13 14">
    <name type="scientific">Ktedonobacter racemifer DSM 44963</name>
    <dbReference type="NCBI Taxonomy" id="485913"/>
    <lineage>
        <taxon>Bacteria</taxon>
        <taxon>Bacillati</taxon>
        <taxon>Chloroflexota</taxon>
        <taxon>Ktedonobacteria</taxon>
        <taxon>Ktedonobacterales</taxon>
        <taxon>Ktedonobacteraceae</taxon>
        <taxon>Ktedonobacter</taxon>
    </lineage>
</organism>
<comment type="caution">
    <text evidence="13">The sequence shown here is derived from an EMBL/GenBank/DDBJ whole genome shotgun (WGS) entry which is preliminary data.</text>
</comment>
<dbReference type="CDD" id="cd05387">
    <property type="entry name" value="BY-kinase"/>
    <property type="match status" value="1"/>
</dbReference>
<feature type="transmembrane region" description="Helical" evidence="10">
    <location>
        <begin position="15"/>
        <end position="36"/>
    </location>
</feature>
<name>D6TQ96_KTERA</name>
<evidence type="ECO:0000256" key="10">
    <source>
        <dbReference type="SAM" id="Phobius"/>
    </source>
</evidence>
<dbReference type="Pfam" id="PF01656">
    <property type="entry name" value="CbiA"/>
    <property type="match status" value="1"/>
</dbReference>
<evidence type="ECO:0000256" key="3">
    <source>
        <dbReference type="ARBA" id="ARBA00022475"/>
    </source>
</evidence>
<dbReference type="NCBIfam" id="TIGR01007">
    <property type="entry name" value="eps_fam"/>
    <property type="match status" value="1"/>
</dbReference>
<dbReference type="EMBL" id="ADVG01000002">
    <property type="protein sequence ID" value="EFH85744.1"/>
    <property type="molecule type" value="Genomic_DNA"/>
</dbReference>
<feature type="compositionally biased region" description="Pro residues" evidence="9">
    <location>
        <begin position="522"/>
        <end position="540"/>
    </location>
</feature>
<feature type="transmembrane region" description="Helical" evidence="10">
    <location>
        <begin position="209"/>
        <end position="230"/>
    </location>
</feature>
<evidence type="ECO:0000256" key="4">
    <source>
        <dbReference type="ARBA" id="ARBA00022692"/>
    </source>
</evidence>
<comment type="subcellular location">
    <subcellularLocation>
        <location evidence="1">Cell membrane</location>
        <topology evidence="1">Multi-pass membrane protein</topology>
    </subcellularLocation>
</comment>
<reference evidence="13 14" key="1">
    <citation type="journal article" date="2011" name="Stand. Genomic Sci.">
        <title>Non-contiguous finished genome sequence and contextual data of the filamentous soil bacterium Ktedonobacter racemifer type strain (SOSP1-21).</title>
        <authorList>
            <person name="Chang Y.J."/>
            <person name="Land M."/>
            <person name="Hauser L."/>
            <person name="Chertkov O."/>
            <person name="Del Rio T.G."/>
            <person name="Nolan M."/>
            <person name="Copeland A."/>
            <person name="Tice H."/>
            <person name="Cheng J.F."/>
            <person name="Lucas S."/>
            <person name="Han C."/>
            <person name="Goodwin L."/>
            <person name="Pitluck S."/>
            <person name="Ivanova N."/>
            <person name="Ovchinikova G."/>
            <person name="Pati A."/>
            <person name="Chen A."/>
            <person name="Palaniappan K."/>
            <person name="Mavromatis K."/>
            <person name="Liolios K."/>
            <person name="Brettin T."/>
            <person name="Fiebig A."/>
            <person name="Rohde M."/>
            <person name="Abt B."/>
            <person name="Goker M."/>
            <person name="Detter J.C."/>
            <person name="Woyke T."/>
            <person name="Bristow J."/>
            <person name="Eisen J.A."/>
            <person name="Markowitz V."/>
            <person name="Hugenholtz P."/>
            <person name="Kyrpides N.C."/>
            <person name="Klenk H.P."/>
            <person name="Lapidus A."/>
        </authorList>
    </citation>
    <scope>NUCLEOTIDE SEQUENCE [LARGE SCALE GENOMIC DNA]</scope>
    <source>
        <strain evidence="14">DSM 44963</strain>
    </source>
</reference>
<keyword evidence="14" id="KW-1185">Reference proteome</keyword>
<dbReference type="PANTHER" id="PTHR32309">
    <property type="entry name" value="TYROSINE-PROTEIN KINASE"/>
    <property type="match status" value="1"/>
</dbReference>
<keyword evidence="4 10" id="KW-0812">Transmembrane</keyword>
<dbReference type="InterPro" id="IPR005702">
    <property type="entry name" value="Wzc-like_C"/>
</dbReference>
<comment type="similarity">
    <text evidence="2">Belongs to the CpsC/CapA family.</text>
</comment>
<evidence type="ECO:0000313" key="14">
    <source>
        <dbReference type="Proteomes" id="UP000004508"/>
    </source>
</evidence>
<feature type="domain" description="Polysaccharide chain length determinant N-terminal" evidence="12">
    <location>
        <begin position="8"/>
        <end position="86"/>
    </location>
</feature>
<dbReference type="InterPro" id="IPR002586">
    <property type="entry name" value="CobQ/CobB/MinD/ParA_Nub-bd_dom"/>
</dbReference>
<keyword evidence="8 10" id="KW-0472">Membrane</keyword>
<evidence type="ECO:0000256" key="9">
    <source>
        <dbReference type="SAM" id="MobiDB-lite"/>
    </source>
</evidence>
<dbReference type="SUPFAM" id="SSF52540">
    <property type="entry name" value="P-loop containing nucleoside triphosphate hydrolases"/>
    <property type="match status" value="1"/>
</dbReference>
<dbReference type="Pfam" id="PF02706">
    <property type="entry name" value="Wzz"/>
    <property type="match status" value="1"/>
</dbReference>
<dbReference type="GO" id="GO:0005886">
    <property type="term" value="C:plasma membrane"/>
    <property type="evidence" value="ECO:0007669"/>
    <property type="project" value="UniProtKB-SubCell"/>
</dbReference>
<dbReference type="InterPro" id="IPR027417">
    <property type="entry name" value="P-loop_NTPase"/>
</dbReference>
<feature type="region of interest" description="Disordered" evidence="9">
    <location>
        <begin position="562"/>
        <end position="635"/>
    </location>
</feature>
<evidence type="ECO:0000259" key="12">
    <source>
        <dbReference type="Pfam" id="PF02706"/>
    </source>
</evidence>
<keyword evidence="6" id="KW-0067">ATP-binding</keyword>
<evidence type="ECO:0000256" key="6">
    <source>
        <dbReference type="ARBA" id="ARBA00022840"/>
    </source>
</evidence>
<evidence type="ECO:0000256" key="8">
    <source>
        <dbReference type="ARBA" id="ARBA00023136"/>
    </source>
</evidence>
<evidence type="ECO:0000256" key="7">
    <source>
        <dbReference type="ARBA" id="ARBA00022989"/>
    </source>
</evidence>
<dbReference type="STRING" id="485913.Krac_6978"/>
<evidence type="ECO:0000256" key="1">
    <source>
        <dbReference type="ARBA" id="ARBA00004651"/>
    </source>
</evidence>
<accession>D6TQ96</accession>
<feature type="compositionally biased region" description="Polar residues" evidence="9">
    <location>
        <begin position="617"/>
        <end position="635"/>
    </location>
</feature>
<dbReference type="InterPro" id="IPR050445">
    <property type="entry name" value="Bact_polysacc_biosynth/exp"/>
</dbReference>
<dbReference type="eggNOG" id="COG0489">
    <property type="taxonomic scope" value="Bacteria"/>
</dbReference>
<evidence type="ECO:0000256" key="5">
    <source>
        <dbReference type="ARBA" id="ARBA00022741"/>
    </source>
</evidence>
<dbReference type="Proteomes" id="UP000004508">
    <property type="component" value="Unassembled WGS sequence"/>
</dbReference>
<evidence type="ECO:0000259" key="11">
    <source>
        <dbReference type="Pfam" id="PF01656"/>
    </source>
</evidence>
<dbReference type="PANTHER" id="PTHR32309:SF13">
    <property type="entry name" value="FERRIC ENTEROBACTIN TRANSPORT PROTEIN FEPE"/>
    <property type="match status" value="1"/>
</dbReference>
<dbReference type="GO" id="GO:0005524">
    <property type="term" value="F:ATP binding"/>
    <property type="evidence" value="ECO:0007669"/>
    <property type="project" value="UniProtKB-KW"/>
</dbReference>
<evidence type="ECO:0000313" key="13">
    <source>
        <dbReference type="EMBL" id="EFH85744.1"/>
    </source>
</evidence>
<dbReference type="InterPro" id="IPR003856">
    <property type="entry name" value="LPS_length_determ_N"/>
</dbReference>
<protein>
    <submittedName>
        <fullName evidence="13">Capsular exopolysaccharide family</fullName>
    </submittedName>
</protein>
<evidence type="ECO:0000256" key="2">
    <source>
        <dbReference type="ARBA" id="ARBA00006683"/>
    </source>
</evidence>